<evidence type="ECO:0000313" key="1">
    <source>
        <dbReference type="EMBL" id="RKE57250.1"/>
    </source>
</evidence>
<dbReference type="Proteomes" id="UP000286246">
    <property type="component" value="Unassembled WGS sequence"/>
</dbReference>
<proteinExistence type="predicted"/>
<organism evidence="1 2">
    <name type="scientific">Sphingobacterium detergens</name>
    <dbReference type="NCBI Taxonomy" id="1145106"/>
    <lineage>
        <taxon>Bacteria</taxon>
        <taxon>Pseudomonadati</taxon>
        <taxon>Bacteroidota</taxon>
        <taxon>Sphingobacteriia</taxon>
        <taxon>Sphingobacteriales</taxon>
        <taxon>Sphingobacteriaceae</taxon>
        <taxon>Sphingobacterium</taxon>
    </lineage>
</organism>
<reference evidence="1 2" key="1">
    <citation type="submission" date="2018-09" db="EMBL/GenBank/DDBJ databases">
        <title>Genomic Encyclopedia of Type Strains, Phase III (KMG-III): the genomes of soil and plant-associated and newly described type strains.</title>
        <authorList>
            <person name="Whitman W."/>
        </authorList>
    </citation>
    <scope>NUCLEOTIDE SEQUENCE [LARGE SCALE GENOMIC DNA]</scope>
    <source>
        <strain evidence="1 2">CECT 7938</strain>
    </source>
</reference>
<dbReference type="RefSeq" id="WP_120258826.1">
    <property type="nucleotide sequence ID" value="NZ_RAPY01000001.1"/>
</dbReference>
<accession>A0A420BKM1</accession>
<comment type="caution">
    <text evidence="1">The sequence shown here is derived from an EMBL/GenBank/DDBJ whole genome shotgun (WGS) entry which is preliminary data.</text>
</comment>
<protein>
    <submittedName>
        <fullName evidence="1">Uncharacterized protein</fullName>
    </submittedName>
</protein>
<dbReference type="EMBL" id="RAPY01000001">
    <property type="protein sequence ID" value="RKE57250.1"/>
    <property type="molecule type" value="Genomic_DNA"/>
</dbReference>
<dbReference type="AlphaFoldDB" id="A0A420BKM1"/>
<gene>
    <name evidence="1" type="ORF">DFQ12_2132</name>
</gene>
<evidence type="ECO:0000313" key="2">
    <source>
        <dbReference type="Proteomes" id="UP000286246"/>
    </source>
</evidence>
<keyword evidence="2" id="KW-1185">Reference proteome</keyword>
<name>A0A420BKM1_SPHD1</name>
<sequence length="75" mass="8630">MKNGKNIIEILDNRYSAYLEEEGKWLNEGFRNIFIEKEAKRENLKIPVYLMLPKEIRACVDQLLSGEGSLISAVS</sequence>
<dbReference type="OrthoDB" id="712282at2"/>